<proteinExistence type="predicted"/>
<evidence type="ECO:0000313" key="3">
    <source>
        <dbReference type="Proteomes" id="UP001223144"/>
    </source>
</evidence>
<dbReference type="InterPro" id="IPR010982">
    <property type="entry name" value="Lambda_DNA-bd_dom_sf"/>
</dbReference>
<evidence type="ECO:0000313" key="2">
    <source>
        <dbReference type="EMBL" id="MDH2392691.1"/>
    </source>
</evidence>
<keyword evidence="3" id="KW-1185">Reference proteome</keyword>
<comment type="caution">
    <text evidence="2">The sequence shown here is derived from an EMBL/GenBank/DDBJ whole genome shotgun (WGS) entry which is preliminary data.</text>
</comment>
<dbReference type="InterPro" id="IPR001387">
    <property type="entry name" value="Cro/C1-type_HTH"/>
</dbReference>
<protein>
    <submittedName>
        <fullName evidence="2">Helix-turn-helix transcriptional regulator</fullName>
    </submittedName>
</protein>
<reference evidence="2 3" key="1">
    <citation type="submission" date="2023-04" db="EMBL/GenBank/DDBJ databases">
        <title>Streptomyces chengmaiensis sp. nov. isolated from the stem of mangrove plant in Hainan.</title>
        <authorList>
            <person name="Huang X."/>
            <person name="Zhou S."/>
            <person name="Chu X."/>
            <person name="Xie Y."/>
            <person name="Lin Y."/>
        </authorList>
    </citation>
    <scope>NUCLEOTIDE SEQUENCE [LARGE SCALE GENOMIC DNA]</scope>
    <source>
        <strain evidence="2 3">HNM0663</strain>
    </source>
</reference>
<dbReference type="Proteomes" id="UP001223144">
    <property type="component" value="Unassembled WGS sequence"/>
</dbReference>
<dbReference type="Pfam" id="PF13560">
    <property type="entry name" value="HTH_31"/>
    <property type="match status" value="1"/>
</dbReference>
<dbReference type="Pfam" id="PF19054">
    <property type="entry name" value="DUF5753"/>
    <property type="match status" value="1"/>
</dbReference>
<sequence length="275" mass="30886">MHGKRNGNRPKRITSWHLIGAQLAVFRAAAKMTQGGLANLLGVSEETVASIEQGRRPLKMDLAVKLDHLLDTKQALQTAVEKVPTREKFPAIAQDLVDHEREALTLLSYQSQAVPGLLQTEEYARAVFASLYPPLEQDELEQWVVGRLDRQKVLTRKPPLMANFIMEESVLHRPIGGPEVLRRQIKHLRDCAEMPSLGLQVMPTQREEHAGLDGSMVLLETPDHDLLAYVEGQSVSFIHDDLDKVSVLHQKYGMLRSQALSPKESMRLLDELLGE</sequence>
<gene>
    <name evidence="2" type="ORF">QCN29_28715</name>
</gene>
<dbReference type="InterPro" id="IPR043917">
    <property type="entry name" value="DUF5753"/>
</dbReference>
<name>A0ABT6HVE7_9ACTN</name>
<dbReference type="PROSITE" id="PS50943">
    <property type="entry name" value="HTH_CROC1"/>
    <property type="match status" value="1"/>
</dbReference>
<dbReference type="SUPFAM" id="SSF47413">
    <property type="entry name" value="lambda repressor-like DNA-binding domains"/>
    <property type="match status" value="1"/>
</dbReference>
<feature type="domain" description="HTH cro/C1-type" evidence="1">
    <location>
        <begin position="23"/>
        <end position="77"/>
    </location>
</feature>
<accession>A0ABT6HVE7</accession>
<dbReference type="SMART" id="SM00530">
    <property type="entry name" value="HTH_XRE"/>
    <property type="match status" value="1"/>
</dbReference>
<evidence type="ECO:0000259" key="1">
    <source>
        <dbReference type="PROSITE" id="PS50943"/>
    </source>
</evidence>
<dbReference type="Gene3D" id="1.10.260.40">
    <property type="entry name" value="lambda repressor-like DNA-binding domains"/>
    <property type="match status" value="1"/>
</dbReference>
<dbReference type="RefSeq" id="WP_279931821.1">
    <property type="nucleotide sequence ID" value="NZ_JARWBG010000046.1"/>
</dbReference>
<organism evidence="2 3">
    <name type="scientific">Streptomyces chengmaiensis</name>
    <dbReference type="NCBI Taxonomy" id="3040919"/>
    <lineage>
        <taxon>Bacteria</taxon>
        <taxon>Bacillati</taxon>
        <taxon>Actinomycetota</taxon>
        <taxon>Actinomycetes</taxon>
        <taxon>Kitasatosporales</taxon>
        <taxon>Streptomycetaceae</taxon>
        <taxon>Streptomyces</taxon>
    </lineage>
</organism>
<dbReference type="CDD" id="cd00093">
    <property type="entry name" value="HTH_XRE"/>
    <property type="match status" value="1"/>
</dbReference>
<dbReference type="EMBL" id="JARWBG010000046">
    <property type="protein sequence ID" value="MDH2392691.1"/>
    <property type="molecule type" value="Genomic_DNA"/>
</dbReference>